<reference evidence="1 2" key="1">
    <citation type="submission" date="2018-07" db="EMBL/GenBank/DDBJ databases">
        <title>Genomic Encyclopedia of Type Strains, Phase III (KMG-III): the genomes of soil and plant-associated and newly described type strains.</title>
        <authorList>
            <person name="Whitman W."/>
        </authorList>
    </citation>
    <scope>NUCLEOTIDE SEQUENCE [LARGE SCALE GENOMIC DNA]</scope>
    <source>
        <strain evidence="1 2">CECT 7948</strain>
    </source>
</reference>
<dbReference type="EMBL" id="QREI01000008">
    <property type="protein sequence ID" value="REE08258.1"/>
    <property type="molecule type" value="Genomic_DNA"/>
</dbReference>
<evidence type="ECO:0000313" key="1">
    <source>
        <dbReference type="EMBL" id="REE08258.1"/>
    </source>
</evidence>
<name>A0A3D9LLP2_9FLAO</name>
<accession>A0A3D9LLP2</accession>
<dbReference type="Proteomes" id="UP000256919">
    <property type="component" value="Unassembled WGS sequence"/>
</dbReference>
<keyword evidence="2" id="KW-1185">Reference proteome</keyword>
<dbReference type="RefSeq" id="WP_147298359.1">
    <property type="nucleotide sequence ID" value="NZ_QREI01000008.1"/>
</dbReference>
<gene>
    <name evidence="1" type="ORF">DFQ09_108137</name>
</gene>
<comment type="caution">
    <text evidence="1">The sequence shown here is derived from an EMBL/GenBank/DDBJ whole genome shotgun (WGS) entry which is preliminary data.</text>
</comment>
<organism evidence="1 2">
    <name type="scientific">Winogradskyella pacifica</name>
    <dbReference type="NCBI Taxonomy" id="664642"/>
    <lineage>
        <taxon>Bacteria</taxon>
        <taxon>Pseudomonadati</taxon>
        <taxon>Bacteroidota</taxon>
        <taxon>Flavobacteriia</taxon>
        <taxon>Flavobacteriales</taxon>
        <taxon>Flavobacteriaceae</taxon>
        <taxon>Winogradskyella</taxon>
    </lineage>
</organism>
<sequence>MKIPNPIKQLNSILSIIGLVVLLVFSPCKVRNTIQEVFETTKTEVSNKSISSLKSGVCDISTDAETVISKANPSLQLSQAVLVKLPHFNSNTASLSDRPITQYYNARADILPLAPYYILFKNNKAYL</sequence>
<proteinExistence type="predicted"/>
<dbReference type="OrthoDB" id="1442510at2"/>
<dbReference type="AlphaFoldDB" id="A0A3D9LLP2"/>
<evidence type="ECO:0000313" key="2">
    <source>
        <dbReference type="Proteomes" id="UP000256919"/>
    </source>
</evidence>
<protein>
    <submittedName>
        <fullName evidence="1">Uncharacterized protein</fullName>
    </submittedName>
</protein>